<evidence type="ECO:0000313" key="3">
    <source>
        <dbReference type="EMBL" id="GGL46707.1"/>
    </source>
</evidence>
<evidence type="ECO:0000256" key="2">
    <source>
        <dbReference type="SAM" id="Phobius"/>
    </source>
</evidence>
<comment type="caution">
    <text evidence="3">The sequence shown here is derived from an EMBL/GenBank/DDBJ whole genome shotgun (WGS) entry which is preliminary data.</text>
</comment>
<feature type="transmembrane region" description="Helical" evidence="2">
    <location>
        <begin position="15"/>
        <end position="33"/>
    </location>
</feature>
<dbReference type="Proteomes" id="UP000613840">
    <property type="component" value="Unassembled WGS sequence"/>
</dbReference>
<evidence type="ECO:0000256" key="1">
    <source>
        <dbReference type="SAM" id="MobiDB-lite"/>
    </source>
</evidence>
<reference evidence="3" key="1">
    <citation type="journal article" date="2014" name="Int. J. Syst. Evol. Microbiol.">
        <title>Complete genome sequence of Corynebacterium casei LMG S-19264T (=DSM 44701T), isolated from a smear-ripened cheese.</title>
        <authorList>
            <consortium name="US DOE Joint Genome Institute (JGI-PGF)"/>
            <person name="Walter F."/>
            <person name="Albersmeier A."/>
            <person name="Kalinowski J."/>
            <person name="Ruckert C."/>
        </authorList>
    </citation>
    <scope>NUCLEOTIDE SEQUENCE</scope>
    <source>
        <strain evidence="3">CGMCC 4.7306</strain>
    </source>
</reference>
<name>A0A917W0C6_9ACTN</name>
<reference evidence="3" key="2">
    <citation type="submission" date="2020-09" db="EMBL/GenBank/DDBJ databases">
        <authorList>
            <person name="Sun Q."/>
            <person name="Zhou Y."/>
        </authorList>
    </citation>
    <scope>NUCLEOTIDE SEQUENCE</scope>
    <source>
        <strain evidence="3">CGMCC 4.7306</strain>
    </source>
</reference>
<accession>A0A917W0C6</accession>
<keyword evidence="2" id="KW-1133">Transmembrane helix</keyword>
<keyword evidence="4" id="KW-1185">Reference proteome</keyword>
<proteinExistence type="predicted"/>
<feature type="region of interest" description="Disordered" evidence="1">
    <location>
        <begin position="43"/>
        <end position="90"/>
    </location>
</feature>
<dbReference type="EMBL" id="BMMZ01000001">
    <property type="protein sequence ID" value="GGL46707.1"/>
    <property type="molecule type" value="Genomic_DNA"/>
</dbReference>
<dbReference type="RefSeq" id="WP_188893197.1">
    <property type="nucleotide sequence ID" value="NZ_BMMZ01000001.1"/>
</dbReference>
<evidence type="ECO:0000313" key="4">
    <source>
        <dbReference type="Proteomes" id="UP000613840"/>
    </source>
</evidence>
<keyword evidence="2" id="KW-0472">Membrane</keyword>
<protein>
    <submittedName>
        <fullName evidence="3">Uncharacterized protein</fullName>
    </submittedName>
</protein>
<organism evidence="3 4">
    <name type="scientific">Microlunatus endophyticus</name>
    <dbReference type="NCBI Taxonomy" id="1716077"/>
    <lineage>
        <taxon>Bacteria</taxon>
        <taxon>Bacillati</taxon>
        <taxon>Actinomycetota</taxon>
        <taxon>Actinomycetes</taxon>
        <taxon>Propionibacteriales</taxon>
        <taxon>Propionibacteriaceae</taxon>
        <taxon>Microlunatus</taxon>
    </lineage>
</organism>
<feature type="compositionally biased region" description="Low complexity" evidence="1">
    <location>
        <begin position="63"/>
        <end position="76"/>
    </location>
</feature>
<dbReference type="AlphaFoldDB" id="A0A917W0C6"/>
<sequence length="90" mass="9568">MLFLDVDPSLVKPGWTPLIITILLAAAIALLMISMRRQIRRINAPSRSELDGSTTAESAAAGDPSEQSDQSSDPDQTAGTTGERHPIAHS</sequence>
<gene>
    <name evidence="3" type="ORF">GCM10011575_00700</name>
</gene>
<keyword evidence="2" id="KW-0812">Transmembrane</keyword>